<proteinExistence type="predicted"/>
<accession>A0A2K8NV94</accession>
<name>A0A2K8NV94_9MOLU</name>
<sequence>MKKILLSLSALTIGATPAITLLSSTEKHVITKVTSKIQKKIDESALLFKAPIITNGQKQNADVTTNWLNDQKVSDISHIDSSLSYAQFNEQTYDMNSTNKTLSTIYKQDGYKYKNDDALQEMLHGVADKGLNLLENLIDDNGLKFDGINEAFNWISYISLLTGDKLKADKFDSGILKFADKISFIKMFKNSPAPTYTQLLSEGVKTYMGLKFYALSNFNSFMSTNFGLTANDGAWNFKIEESDKTARNFFDQSSVFYKEVFVKEGDASKHSFKFSQDSLKYLFNFIYSLSYYLDAFNAPEYKPDIEKIQDQNHLFSSTKSNIDVISEVYKKDISKEDIQKGSLQGILTLLYDIIGSVNDPKSYKASRTLKILFQVDNDITDGNERLDLNTKVLKANKSKFVSVDVGEWKKNTTGSNGIFNILLASLAKGFLDNQVSGAIGSLLFLIGLSTENLGSIIAGLVSSLLTGIDMSNFFSKLSSQLGTTLKNMYGWGFGGIIGNQIKKPLEKQLTKMKFGTEDTPNKPLQDKFKEKPTDDFIDYLDKMMTKFSNIKIKDSEDQTWNLFNNLFNQIINEKGRLQSLLNVLGVSLPIDMSDKSLKDLFAINIFGTTIGDLLTNLIKGVNSMLPQIYKVFGLLGSITSDEAATKYDFFIQENNEPLLISIDKVLGYTPENGRTSDIALIWSMMKFVKSDDGKNKAIGIREKNSNNTSEEIIWGHKAWKYLLGLDMENKTYVPNSILGYLDWLLSNKLAAKLVQVPIKFARKYVENNLSGVDYNRNKKMTYWSNKELFTTELISYSEDKNQENLKYDIIYKLKKGVYATYEVSVYKEFTTNKYKISSFNRI</sequence>
<keyword evidence="3" id="KW-1185">Reference proteome</keyword>
<evidence type="ECO:0000313" key="2">
    <source>
        <dbReference type="EMBL" id="ATZ17765.1"/>
    </source>
</evidence>
<dbReference type="OrthoDB" id="392021at2"/>
<protein>
    <recommendedName>
        <fullName evidence="4">MOLPALP family lipoprotein</fullName>
    </recommendedName>
</protein>
<evidence type="ECO:0000313" key="3">
    <source>
        <dbReference type="Proteomes" id="UP000231896"/>
    </source>
</evidence>
<reference evidence="2 3" key="1">
    <citation type="submission" date="2017-11" db="EMBL/GenBank/DDBJ databases">
        <title>Genome sequence of Entomoplasma melaleucae M1 (ATCC 49191).</title>
        <authorList>
            <person name="Lo W.-S."/>
            <person name="Gasparich G.E."/>
            <person name="Kuo C.-H."/>
        </authorList>
    </citation>
    <scope>NUCLEOTIDE SEQUENCE [LARGE SCALE GENOMIC DNA]</scope>
    <source>
        <strain evidence="2 3">M1</strain>
    </source>
</reference>
<gene>
    <name evidence="2" type="ORF">EMELA_v1c01830</name>
</gene>
<dbReference type="EMBL" id="CP024964">
    <property type="protein sequence ID" value="ATZ17765.1"/>
    <property type="molecule type" value="Genomic_DNA"/>
</dbReference>
<dbReference type="Proteomes" id="UP000231896">
    <property type="component" value="Chromosome"/>
</dbReference>
<organism evidence="2 3">
    <name type="scientific">Mesoplasma melaleucae</name>
    <dbReference type="NCBI Taxonomy" id="81459"/>
    <lineage>
        <taxon>Bacteria</taxon>
        <taxon>Bacillati</taxon>
        <taxon>Mycoplasmatota</taxon>
        <taxon>Mollicutes</taxon>
        <taxon>Entomoplasmatales</taxon>
        <taxon>Entomoplasmataceae</taxon>
        <taxon>Mesoplasma</taxon>
    </lineage>
</organism>
<evidence type="ECO:0000256" key="1">
    <source>
        <dbReference type="SAM" id="SignalP"/>
    </source>
</evidence>
<evidence type="ECO:0008006" key="4">
    <source>
        <dbReference type="Google" id="ProtNLM"/>
    </source>
</evidence>
<dbReference type="STRING" id="1408435.GCA_000685885_00436"/>
<dbReference type="KEGG" id="eml:EMELA_v1c01830"/>
<feature type="chain" id="PRO_5014894559" description="MOLPALP family lipoprotein" evidence="1">
    <location>
        <begin position="19"/>
        <end position="842"/>
    </location>
</feature>
<keyword evidence="1" id="KW-0732">Signal</keyword>
<feature type="signal peptide" evidence="1">
    <location>
        <begin position="1"/>
        <end position="18"/>
    </location>
</feature>
<dbReference type="AlphaFoldDB" id="A0A2K8NV94"/>
<dbReference type="RefSeq" id="WP_028124070.1">
    <property type="nucleotide sequence ID" value="NZ_CP024964.1"/>
</dbReference>